<dbReference type="EMBL" id="KQ996670">
    <property type="protein sequence ID" value="KZV44597.1"/>
    <property type="molecule type" value="Genomic_DNA"/>
</dbReference>
<comment type="function">
    <text evidence="8">Aux/IAA proteins are short-lived transcriptional factors that function as repressors of early auxin response genes at low auxin concentrations.</text>
</comment>
<dbReference type="OrthoDB" id="7848332at2759"/>
<dbReference type="PROSITE" id="PS51745">
    <property type="entry name" value="PB1"/>
    <property type="match status" value="1"/>
</dbReference>
<evidence type="ECO:0000256" key="7">
    <source>
        <dbReference type="ARBA" id="ARBA00023294"/>
    </source>
</evidence>
<keyword evidence="7 8" id="KW-0927">Auxin signaling pathway</keyword>
<dbReference type="Proteomes" id="UP000250235">
    <property type="component" value="Unassembled WGS sequence"/>
</dbReference>
<accession>A0A2Z7CFF2</accession>
<dbReference type="GO" id="GO:0009734">
    <property type="term" value="P:auxin-activated signaling pathway"/>
    <property type="evidence" value="ECO:0007669"/>
    <property type="project" value="UniProtKB-UniRule"/>
</dbReference>
<dbReference type="Pfam" id="PF02309">
    <property type="entry name" value="AUX_IAA"/>
    <property type="match status" value="1"/>
</dbReference>
<dbReference type="SUPFAM" id="SSF54277">
    <property type="entry name" value="CAD &amp; PB1 domains"/>
    <property type="match status" value="1"/>
</dbReference>
<dbReference type="GO" id="GO:0006355">
    <property type="term" value="P:regulation of DNA-templated transcription"/>
    <property type="evidence" value="ECO:0007669"/>
    <property type="project" value="InterPro"/>
</dbReference>
<organism evidence="11 12">
    <name type="scientific">Dorcoceras hygrometricum</name>
    <dbReference type="NCBI Taxonomy" id="472368"/>
    <lineage>
        <taxon>Eukaryota</taxon>
        <taxon>Viridiplantae</taxon>
        <taxon>Streptophyta</taxon>
        <taxon>Embryophyta</taxon>
        <taxon>Tracheophyta</taxon>
        <taxon>Spermatophyta</taxon>
        <taxon>Magnoliopsida</taxon>
        <taxon>eudicotyledons</taxon>
        <taxon>Gunneridae</taxon>
        <taxon>Pentapetalae</taxon>
        <taxon>asterids</taxon>
        <taxon>lamiids</taxon>
        <taxon>Lamiales</taxon>
        <taxon>Gesneriaceae</taxon>
        <taxon>Didymocarpoideae</taxon>
        <taxon>Trichosporeae</taxon>
        <taxon>Loxocarpinae</taxon>
        <taxon>Dorcoceras</taxon>
    </lineage>
</organism>
<evidence type="ECO:0000259" key="10">
    <source>
        <dbReference type="PROSITE" id="PS51745"/>
    </source>
</evidence>
<dbReference type="InterPro" id="IPR003311">
    <property type="entry name" value="AUX_IAA"/>
</dbReference>
<dbReference type="AlphaFoldDB" id="A0A2Z7CFF2"/>
<gene>
    <name evidence="11" type="ORF">F511_30301</name>
</gene>
<reference evidence="11 12" key="1">
    <citation type="journal article" date="2015" name="Proc. Natl. Acad. Sci. U.S.A.">
        <title>The resurrection genome of Boea hygrometrica: A blueprint for survival of dehydration.</title>
        <authorList>
            <person name="Xiao L."/>
            <person name="Yang G."/>
            <person name="Zhang L."/>
            <person name="Yang X."/>
            <person name="Zhao S."/>
            <person name="Ji Z."/>
            <person name="Zhou Q."/>
            <person name="Hu M."/>
            <person name="Wang Y."/>
            <person name="Chen M."/>
            <person name="Xu Y."/>
            <person name="Jin H."/>
            <person name="Xiao X."/>
            <person name="Hu G."/>
            <person name="Bao F."/>
            <person name="Hu Y."/>
            <person name="Wan P."/>
            <person name="Li L."/>
            <person name="Deng X."/>
            <person name="Kuang T."/>
            <person name="Xiang C."/>
            <person name="Zhu J.K."/>
            <person name="Oliver M.J."/>
            <person name="He Y."/>
        </authorList>
    </citation>
    <scope>NUCLEOTIDE SEQUENCE [LARGE SCALE GENOMIC DNA]</scope>
    <source>
        <strain evidence="12">cv. XS01</strain>
    </source>
</reference>
<evidence type="ECO:0000256" key="9">
    <source>
        <dbReference type="SAM" id="MobiDB-lite"/>
    </source>
</evidence>
<evidence type="ECO:0000256" key="5">
    <source>
        <dbReference type="ARBA" id="ARBA00023163"/>
    </source>
</evidence>
<evidence type="ECO:0000313" key="11">
    <source>
        <dbReference type="EMBL" id="KZV44597.1"/>
    </source>
</evidence>
<name>A0A2Z7CFF2_9LAMI</name>
<feature type="domain" description="PB1" evidence="10">
    <location>
        <begin position="219"/>
        <end position="307"/>
    </location>
</feature>
<evidence type="ECO:0000256" key="3">
    <source>
        <dbReference type="ARBA" id="ARBA00022491"/>
    </source>
</evidence>
<dbReference type="Gene3D" id="3.10.20.90">
    <property type="entry name" value="Phosphatidylinositol 3-kinase Catalytic Subunit, Chain A, domain 1"/>
    <property type="match status" value="1"/>
</dbReference>
<protein>
    <recommendedName>
        <fullName evidence="8">Auxin-responsive protein</fullName>
    </recommendedName>
</protein>
<keyword evidence="4 8" id="KW-0805">Transcription regulation</keyword>
<proteinExistence type="inferred from homology"/>
<comment type="similarity">
    <text evidence="2 8">Belongs to the Aux/IAA family.</text>
</comment>
<keyword evidence="5 8" id="KW-0804">Transcription</keyword>
<comment type="subcellular location">
    <subcellularLocation>
        <location evidence="1 8">Nucleus</location>
    </subcellularLocation>
</comment>
<evidence type="ECO:0000313" key="12">
    <source>
        <dbReference type="Proteomes" id="UP000250235"/>
    </source>
</evidence>
<evidence type="ECO:0000256" key="1">
    <source>
        <dbReference type="ARBA" id="ARBA00004123"/>
    </source>
</evidence>
<evidence type="ECO:0000256" key="6">
    <source>
        <dbReference type="ARBA" id="ARBA00023242"/>
    </source>
</evidence>
<keyword evidence="12" id="KW-1185">Reference proteome</keyword>
<comment type="subunit">
    <text evidence="8">Homodimers and heterodimers.</text>
</comment>
<evidence type="ECO:0000256" key="4">
    <source>
        <dbReference type="ARBA" id="ARBA00023015"/>
    </source>
</evidence>
<sequence length="307" mass="33285">MSPPLLGIEGKSQCNVSLMASSTSTDFISHNELGFKERNYMGLADCSSMNSSAFSSIPEENKNKLNLKATELRLGLPGCQSPERDSGFTLLSSGNLDEKQLFPLAPSKEGICSVTQKTVTSGNKRGFSDTVEGINEGNWMLNGPVSDPEQKTNGSIKTETAAKKSQECINKMNGSNANSIPAAKAQVVGWPPIRSYRKNTLASNTKNNDEVDGKPGPGALFVKVSMDGAPYLRKVDLRMYSAYAELSTGLEKMFSCFPLGKCGPQGAPNKERLSENKMSDLLHGTDYVLTYEDKDGDWMLVGDVPWK</sequence>
<keyword evidence="6 8" id="KW-0539">Nucleus</keyword>
<evidence type="ECO:0000256" key="8">
    <source>
        <dbReference type="RuleBase" id="RU004549"/>
    </source>
</evidence>
<evidence type="ECO:0000256" key="2">
    <source>
        <dbReference type="ARBA" id="ARBA00006728"/>
    </source>
</evidence>
<dbReference type="PANTHER" id="PTHR31734:SF138">
    <property type="entry name" value="AUXIN-RESPONSIVE PROTEIN IAA8"/>
    <property type="match status" value="1"/>
</dbReference>
<dbReference type="InterPro" id="IPR053793">
    <property type="entry name" value="PB1-like"/>
</dbReference>
<dbReference type="GO" id="GO:0005634">
    <property type="term" value="C:nucleus"/>
    <property type="evidence" value="ECO:0007669"/>
    <property type="project" value="UniProtKB-SubCell"/>
</dbReference>
<feature type="region of interest" description="Disordered" evidence="9">
    <location>
        <begin position="122"/>
        <end position="153"/>
    </location>
</feature>
<keyword evidence="3 8" id="KW-0678">Repressor</keyword>
<dbReference type="InterPro" id="IPR033389">
    <property type="entry name" value="AUX/IAA_dom"/>
</dbReference>
<dbReference type="PANTHER" id="PTHR31734">
    <property type="entry name" value="AUXIN-RESPONSIVE PROTEIN IAA17"/>
    <property type="match status" value="1"/>
</dbReference>